<dbReference type="InterPro" id="IPR011528">
    <property type="entry name" value="NERD"/>
</dbReference>
<evidence type="ECO:0000259" key="1">
    <source>
        <dbReference type="PROSITE" id="PS50965"/>
    </source>
</evidence>
<dbReference type="EMBL" id="CAKJTJ010000017">
    <property type="protein sequence ID" value="CAG9622165.1"/>
    <property type="molecule type" value="Genomic_DNA"/>
</dbReference>
<keyword evidence="3" id="KW-1185">Reference proteome</keyword>
<dbReference type="Proteomes" id="UP000789833">
    <property type="component" value="Unassembled WGS sequence"/>
</dbReference>
<organism evidence="2 3">
    <name type="scientific">Sutcliffiella rhizosphaerae</name>
    <dbReference type="NCBI Taxonomy" id="2880967"/>
    <lineage>
        <taxon>Bacteria</taxon>
        <taxon>Bacillati</taxon>
        <taxon>Bacillota</taxon>
        <taxon>Bacilli</taxon>
        <taxon>Bacillales</taxon>
        <taxon>Bacillaceae</taxon>
        <taxon>Sutcliffiella</taxon>
    </lineage>
</organism>
<reference evidence="2 3" key="1">
    <citation type="submission" date="2021-10" db="EMBL/GenBank/DDBJ databases">
        <authorList>
            <person name="Criscuolo A."/>
        </authorList>
    </citation>
    <scope>NUCLEOTIDE SEQUENCE [LARGE SCALE GENOMIC DNA]</scope>
    <source>
        <strain evidence="3">CIP 111883</strain>
    </source>
</reference>
<gene>
    <name evidence="2" type="ORF">BACCIP111883_02956</name>
</gene>
<comment type="caution">
    <text evidence="2">The sequence shown here is derived from an EMBL/GenBank/DDBJ whole genome shotgun (WGS) entry which is preliminary data.</text>
</comment>
<proteinExistence type="predicted"/>
<sequence>MIVKSRKPSLQLLTLQAMKRRVRKNHEMYDAILNELGKREAGLYGENSLDYFINLLPETSPSYHVLHDLRLPYKNTYFQIDTLIIFPSCLLIIEIKNNRGTVYFDPRNNQVIQEVEDLPPKSLPDPILQVTNQAYKLKKWIEKRHCSSLSIDNLVVLTNPNVIVKVTSSPGLVEKHVVKSPALLGKVRAILNKYDVN</sequence>
<dbReference type="RefSeq" id="WP_230502385.1">
    <property type="nucleotide sequence ID" value="NZ_CAKJTJ010000017.1"/>
</dbReference>
<evidence type="ECO:0000313" key="2">
    <source>
        <dbReference type="EMBL" id="CAG9622165.1"/>
    </source>
</evidence>
<accession>A0ABN8AH34</accession>
<dbReference type="Pfam" id="PF08378">
    <property type="entry name" value="NERD"/>
    <property type="match status" value="1"/>
</dbReference>
<name>A0ABN8AH34_9BACI</name>
<dbReference type="PROSITE" id="PS50965">
    <property type="entry name" value="NERD"/>
    <property type="match status" value="1"/>
</dbReference>
<protein>
    <recommendedName>
        <fullName evidence="1">NERD domain-containing protein</fullName>
    </recommendedName>
</protein>
<feature type="domain" description="NERD" evidence="1">
    <location>
        <begin position="41"/>
        <end position="160"/>
    </location>
</feature>
<evidence type="ECO:0000313" key="3">
    <source>
        <dbReference type="Proteomes" id="UP000789833"/>
    </source>
</evidence>